<dbReference type="GO" id="GO:0003677">
    <property type="term" value="F:DNA binding"/>
    <property type="evidence" value="ECO:0007669"/>
    <property type="project" value="InterPro"/>
</dbReference>
<dbReference type="PANTHER" id="PTHR33055">
    <property type="entry name" value="TRANSPOSASE FOR INSERTION SEQUENCE ELEMENT IS1111A"/>
    <property type="match status" value="1"/>
</dbReference>
<dbReference type="OrthoDB" id="5289737at2"/>
<dbReference type="InterPro" id="IPR002525">
    <property type="entry name" value="Transp_IS110-like_N"/>
</dbReference>
<keyword evidence="4" id="KW-1185">Reference proteome</keyword>
<dbReference type="Pfam" id="PF02371">
    <property type="entry name" value="Transposase_20"/>
    <property type="match status" value="1"/>
</dbReference>
<accession>A0A1N7QE21</accession>
<name>A0A1N7QE21_9GAMM</name>
<dbReference type="STRING" id="484498.SAMN05421686_1281"/>
<reference evidence="4" key="1">
    <citation type="submission" date="2017-01" db="EMBL/GenBank/DDBJ databases">
        <authorList>
            <person name="Varghese N."/>
            <person name="Submissions S."/>
        </authorList>
    </citation>
    <scope>NUCLEOTIDE SEQUENCE [LARGE SCALE GENOMIC DNA]</scope>
    <source>
        <strain evidence="4">DSM 24913</strain>
    </source>
</reference>
<dbReference type="InterPro" id="IPR003346">
    <property type="entry name" value="Transposase_20"/>
</dbReference>
<dbReference type="NCBIfam" id="NF033542">
    <property type="entry name" value="transpos_IS110"/>
    <property type="match status" value="1"/>
</dbReference>
<gene>
    <name evidence="3" type="ORF">SAMN05421686_1281</name>
</gene>
<organism evidence="3 4">
    <name type="scientific">Thalassolituus maritimus</name>
    <dbReference type="NCBI Taxonomy" id="484498"/>
    <lineage>
        <taxon>Bacteria</taxon>
        <taxon>Pseudomonadati</taxon>
        <taxon>Pseudomonadota</taxon>
        <taxon>Gammaproteobacteria</taxon>
        <taxon>Oceanospirillales</taxon>
        <taxon>Oceanospirillaceae</taxon>
        <taxon>Thalassolituus</taxon>
    </lineage>
</organism>
<evidence type="ECO:0000313" key="4">
    <source>
        <dbReference type="Proteomes" id="UP000185639"/>
    </source>
</evidence>
<dbReference type="Pfam" id="PF01548">
    <property type="entry name" value="DEDD_Tnp_IS110"/>
    <property type="match status" value="1"/>
</dbReference>
<evidence type="ECO:0000259" key="1">
    <source>
        <dbReference type="Pfam" id="PF01548"/>
    </source>
</evidence>
<dbReference type="GO" id="GO:0004803">
    <property type="term" value="F:transposase activity"/>
    <property type="evidence" value="ECO:0007669"/>
    <property type="project" value="InterPro"/>
</dbReference>
<dbReference type="EMBL" id="FTOH01000028">
    <property type="protein sequence ID" value="SIT21112.1"/>
    <property type="molecule type" value="Genomic_DNA"/>
</dbReference>
<dbReference type="PANTHER" id="PTHR33055:SF3">
    <property type="entry name" value="PUTATIVE TRANSPOSASE FOR IS117-RELATED"/>
    <property type="match status" value="1"/>
</dbReference>
<protein>
    <submittedName>
        <fullName evidence="3">Transposase</fullName>
    </submittedName>
</protein>
<evidence type="ECO:0000259" key="2">
    <source>
        <dbReference type="Pfam" id="PF02371"/>
    </source>
</evidence>
<dbReference type="Proteomes" id="UP000185639">
    <property type="component" value="Unassembled WGS sequence"/>
</dbReference>
<dbReference type="RefSeq" id="WP_076518281.1">
    <property type="nucleotide sequence ID" value="NZ_FTOH01000028.1"/>
</dbReference>
<proteinExistence type="predicted"/>
<feature type="domain" description="Transposase IS110-like N-terminal" evidence="1">
    <location>
        <begin position="7"/>
        <end position="143"/>
    </location>
</feature>
<evidence type="ECO:0000313" key="3">
    <source>
        <dbReference type="EMBL" id="SIT21112.1"/>
    </source>
</evidence>
<dbReference type="GO" id="GO:0006313">
    <property type="term" value="P:DNA transposition"/>
    <property type="evidence" value="ECO:0007669"/>
    <property type="project" value="InterPro"/>
</dbReference>
<sequence length="343" mass="38894">MEQLRVIGIDLAKSVIQIHGSDSRGKCLIRKKLRRNQLLPFMAKLPRCLVGMEACGGSHYWAREIKQLGHDVKLIPPQFVKPYVKTNKTDVADAEAICEAVDRPTMRFVPIKGPDQQAVLLLHREREGLIKERTAVINRIRSSFSEFGVAIPAGPKRLRQWLSDSYGDVENDLPATLNRLMLRMVDRLNYIESEICDLDKEINDQNKSDERCKRLIEVPGVGRLAASAIVASVGNAKEFRSGREFAAWLGLVPRQYSSGGKQNLQGISKRGDAYIRKMLIHGARAVIRHMNRNSAPVDWLEDLMRRRHHNVVIVALANKLARTIWALLSKEQSYKRYEDTVVA</sequence>
<dbReference type="InterPro" id="IPR047650">
    <property type="entry name" value="Transpos_IS110"/>
</dbReference>
<feature type="domain" description="Transposase IS116/IS110/IS902 C-terminal" evidence="2">
    <location>
        <begin position="212"/>
        <end position="291"/>
    </location>
</feature>
<dbReference type="AlphaFoldDB" id="A0A1N7QE21"/>